<keyword evidence="3" id="KW-0812">Transmembrane</keyword>
<dbReference type="RefSeq" id="WP_341397323.1">
    <property type="nucleotide sequence ID" value="NZ_JBBUTI010000001.1"/>
</dbReference>
<dbReference type="PROSITE" id="PS50887">
    <property type="entry name" value="GGDEF"/>
    <property type="match status" value="1"/>
</dbReference>
<dbReference type="SUPFAM" id="SSF55073">
    <property type="entry name" value="Nucleotide cyclase"/>
    <property type="match status" value="1"/>
</dbReference>
<dbReference type="EMBL" id="JBBUTI010000001">
    <property type="protein sequence ID" value="MEK8045178.1"/>
    <property type="molecule type" value="Genomic_DNA"/>
</dbReference>
<accession>A0ABU9C013</accession>
<keyword evidence="3" id="KW-1133">Transmembrane helix</keyword>
<dbReference type="NCBIfam" id="TIGR00254">
    <property type="entry name" value="GGDEF"/>
    <property type="match status" value="1"/>
</dbReference>
<dbReference type="InterPro" id="IPR000160">
    <property type="entry name" value="GGDEF_dom"/>
</dbReference>
<sequence length="400" mass="43773">MNIPTLLLLLLVAQHALYGAAWWVGAMVLRLPRMAALHWMGYCLLLACSLLLHALDLGLSEGLLVALRNAGMLLACMSVRRGLALFLQRDPRDMEQLGVLIGYLLIAAAIGPQTDQLVARHALMGCALAWVLCRMGAEQVSALRDEFGVRAAWVLALPPIVLGLGLAVRGLHGWWFDVHVGLRLTDDSQGNEMLLLTVLALSTLFQFSLLYLVTFRLLKKLHRLSQQDSLTGLLNRRAWDQALGTERQRLRRRPGPLALLVIDVDHFKRINDVYGHAAGDAALVAVGRALQNVARATDVVARLGGEEFGILLLDTDVPGATAAAERVRHEVSQLQVSHGLEMISFTVSVGAAVQPATESESLRLDELQACADAALYRAKAEGRNRVVIEHFGQQPRLRMA</sequence>
<keyword evidence="5" id="KW-0548">Nucleotidyltransferase</keyword>
<evidence type="ECO:0000256" key="1">
    <source>
        <dbReference type="ARBA" id="ARBA00012528"/>
    </source>
</evidence>
<dbReference type="PANTHER" id="PTHR45138">
    <property type="entry name" value="REGULATORY COMPONENTS OF SENSORY TRANSDUCTION SYSTEM"/>
    <property type="match status" value="1"/>
</dbReference>
<gene>
    <name evidence="5" type="ORF">AACH00_02315</name>
</gene>
<comment type="catalytic activity">
    <reaction evidence="2">
        <text>2 GTP = 3',3'-c-di-GMP + 2 diphosphate</text>
        <dbReference type="Rhea" id="RHEA:24898"/>
        <dbReference type="ChEBI" id="CHEBI:33019"/>
        <dbReference type="ChEBI" id="CHEBI:37565"/>
        <dbReference type="ChEBI" id="CHEBI:58805"/>
        <dbReference type="EC" id="2.7.7.65"/>
    </reaction>
</comment>
<feature type="transmembrane region" description="Helical" evidence="3">
    <location>
        <begin position="36"/>
        <end position="55"/>
    </location>
</feature>
<dbReference type="InterPro" id="IPR043128">
    <property type="entry name" value="Rev_trsase/Diguanyl_cyclase"/>
</dbReference>
<dbReference type="EC" id="2.7.7.65" evidence="1"/>
<dbReference type="CDD" id="cd01949">
    <property type="entry name" value="GGDEF"/>
    <property type="match status" value="1"/>
</dbReference>
<proteinExistence type="predicted"/>
<feature type="transmembrane region" description="Helical" evidence="3">
    <location>
        <begin position="193"/>
        <end position="213"/>
    </location>
</feature>
<protein>
    <recommendedName>
        <fullName evidence="1">diguanylate cyclase</fullName>
        <ecNumber evidence="1">2.7.7.65</ecNumber>
    </recommendedName>
</protein>
<dbReference type="GO" id="GO:0052621">
    <property type="term" value="F:diguanylate cyclase activity"/>
    <property type="evidence" value="ECO:0007669"/>
    <property type="project" value="UniProtKB-EC"/>
</dbReference>
<feature type="transmembrane region" description="Helical" evidence="3">
    <location>
        <begin position="6"/>
        <end position="29"/>
    </location>
</feature>
<organism evidence="5 6">
    <name type="scientific">Ideonella margarita</name>
    <dbReference type="NCBI Taxonomy" id="2984191"/>
    <lineage>
        <taxon>Bacteria</taxon>
        <taxon>Pseudomonadati</taxon>
        <taxon>Pseudomonadota</taxon>
        <taxon>Betaproteobacteria</taxon>
        <taxon>Burkholderiales</taxon>
        <taxon>Sphaerotilaceae</taxon>
        <taxon>Ideonella</taxon>
    </lineage>
</organism>
<feature type="domain" description="GGDEF" evidence="4">
    <location>
        <begin position="255"/>
        <end position="391"/>
    </location>
</feature>
<keyword evidence="6" id="KW-1185">Reference proteome</keyword>
<evidence type="ECO:0000313" key="6">
    <source>
        <dbReference type="Proteomes" id="UP001379945"/>
    </source>
</evidence>
<reference evidence="5 6" key="1">
    <citation type="submission" date="2024-04" db="EMBL/GenBank/DDBJ databases">
        <title>Novel species of the genus Ideonella isolated from streams.</title>
        <authorList>
            <person name="Lu H."/>
        </authorList>
    </citation>
    <scope>NUCLEOTIDE SEQUENCE [LARGE SCALE GENOMIC DNA]</scope>
    <source>
        <strain evidence="5 6">LYT19W</strain>
    </source>
</reference>
<dbReference type="Gene3D" id="3.30.70.270">
    <property type="match status" value="1"/>
</dbReference>
<evidence type="ECO:0000313" key="5">
    <source>
        <dbReference type="EMBL" id="MEK8045178.1"/>
    </source>
</evidence>
<dbReference type="SMART" id="SM00267">
    <property type="entry name" value="GGDEF"/>
    <property type="match status" value="1"/>
</dbReference>
<dbReference type="Pfam" id="PF00990">
    <property type="entry name" value="GGDEF"/>
    <property type="match status" value="1"/>
</dbReference>
<feature type="transmembrane region" description="Helical" evidence="3">
    <location>
        <begin position="147"/>
        <end position="168"/>
    </location>
</feature>
<evidence type="ECO:0000256" key="2">
    <source>
        <dbReference type="ARBA" id="ARBA00034247"/>
    </source>
</evidence>
<dbReference type="InterPro" id="IPR029787">
    <property type="entry name" value="Nucleotide_cyclase"/>
</dbReference>
<keyword evidence="5" id="KW-0808">Transferase</keyword>
<dbReference type="InterPro" id="IPR050469">
    <property type="entry name" value="Diguanylate_Cyclase"/>
</dbReference>
<name>A0ABU9C013_9BURK</name>
<dbReference type="Proteomes" id="UP001379945">
    <property type="component" value="Unassembled WGS sequence"/>
</dbReference>
<dbReference type="PANTHER" id="PTHR45138:SF9">
    <property type="entry name" value="DIGUANYLATE CYCLASE DGCM-RELATED"/>
    <property type="match status" value="1"/>
</dbReference>
<evidence type="ECO:0000259" key="4">
    <source>
        <dbReference type="PROSITE" id="PS50887"/>
    </source>
</evidence>
<evidence type="ECO:0000256" key="3">
    <source>
        <dbReference type="SAM" id="Phobius"/>
    </source>
</evidence>
<keyword evidence="3" id="KW-0472">Membrane</keyword>
<comment type="caution">
    <text evidence="5">The sequence shown here is derived from an EMBL/GenBank/DDBJ whole genome shotgun (WGS) entry which is preliminary data.</text>
</comment>